<dbReference type="InterPro" id="IPR052164">
    <property type="entry name" value="Anthracycline_SecMetBiosynth"/>
</dbReference>
<dbReference type="AlphaFoldDB" id="A0A418WLX2"/>
<keyword evidence="3" id="KW-1185">Reference proteome</keyword>
<reference evidence="2 3" key="1">
    <citation type="submission" date="2018-09" db="EMBL/GenBank/DDBJ databases">
        <authorList>
            <person name="Zhu H."/>
        </authorList>
    </citation>
    <scope>NUCLEOTIDE SEQUENCE [LARGE SCALE GENOMIC DNA]</scope>
    <source>
        <strain evidence="2 3">K2R01-6</strain>
    </source>
</reference>
<feature type="domain" description="VOC" evidence="1">
    <location>
        <begin position="139"/>
        <end position="253"/>
    </location>
</feature>
<organism evidence="2 3">
    <name type="scientific">Sphingomonas cavernae</name>
    <dbReference type="NCBI Taxonomy" id="2320861"/>
    <lineage>
        <taxon>Bacteria</taxon>
        <taxon>Pseudomonadati</taxon>
        <taxon>Pseudomonadota</taxon>
        <taxon>Alphaproteobacteria</taxon>
        <taxon>Sphingomonadales</taxon>
        <taxon>Sphingomonadaceae</taxon>
        <taxon>Sphingomonas</taxon>
    </lineage>
</organism>
<dbReference type="CDD" id="cd07247">
    <property type="entry name" value="SgaA_N_like"/>
    <property type="match status" value="2"/>
</dbReference>
<dbReference type="InterPro" id="IPR029068">
    <property type="entry name" value="Glyas_Bleomycin-R_OHBP_Dase"/>
</dbReference>
<evidence type="ECO:0000313" key="2">
    <source>
        <dbReference type="EMBL" id="RJF90997.1"/>
    </source>
</evidence>
<proteinExistence type="predicted"/>
<dbReference type="PROSITE" id="PS51819">
    <property type="entry name" value="VOC"/>
    <property type="match status" value="2"/>
</dbReference>
<dbReference type="Gene3D" id="3.10.180.10">
    <property type="entry name" value="2,3-Dihydroxybiphenyl 1,2-Dioxygenase, domain 1"/>
    <property type="match status" value="2"/>
</dbReference>
<dbReference type="SUPFAM" id="SSF54593">
    <property type="entry name" value="Glyoxalase/Bleomycin resistance protein/Dihydroxybiphenyl dioxygenase"/>
    <property type="match status" value="2"/>
</dbReference>
<dbReference type="Pfam" id="PF00903">
    <property type="entry name" value="Glyoxalase"/>
    <property type="match status" value="2"/>
</dbReference>
<accession>A0A418WLX2</accession>
<dbReference type="PANTHER" id="PTHR33993">
    <property type="entry name" value="GLYOXALASE-RELATED"/>
    <property type="match status" value="1"/>
</dbReference>
<feature type="domain" description="VOC" evidence="1">
    <location>
        <begin position="7"/>
        <end position="124"/>
    </location>
</feature>
<name>A0A418WLX2_9SPHN</name>
<dbReference type="InterPro" id="IPR004360">
    <property type="entry name" value="Glyas_Fos-R_dOase_dom"/>
</dbReference>
<dbReference type="Proteomes" id="UP000286100">
    <property type="component" value="Unassembled WGS sequence"/>
</dbReference>
<comment type="caution">
    <text evidence="2">The sequence shown here is derived from an EMBL/GenBank/DDBJ whole genome shotgun (WGS) entry which is preliminary data.</text>
</comment>
<sequence length="259" mass="27945">MSSSQSDFVWYELLTTEPEKAESFYSDVFGWNARDAGMPDMRYTLLSASDADIGGVMELPAELCDAGGKPGWVGYVGVEDVDAAAAKVAQDGGTIHRDPDDIPGVGRFAVAADPQGAAFCLFSTASEGTNAARSMKTGHIGWNELHSTDWKSGFDFYEKQFGWRKSEALDMGPMGTYQIFNAGKDDLGGMLDDKEFPHPAWLYYVSVDDIDATLKRVTDKGGKLLYGPSEVPGGMWIINALDPQGAMFAAVGPRPNKGD</sequence>
<evidence type="ECO:0000313" key="3">
    <source>
        <dbReference type="Proteomes" id="UP000286100"/>
    </source>
</evidence>
<dbReference type="OrthoDB" id="9793039at2"/>
<protein>
    <submittedName>
        <fullName evidence="2">VOC family protein</fullName>
    </submittedName>
</protein>
<dbReference type="EMBL" id="QYUM01000003">
    <property type="protein sequence ID" value="RJF90997.1"/>
    <property type="molecule type" value="Genomic_DNA"/>
</dbReference>
<evidence type="ECO:0000259" key="1">
    <source>
        <dbReference type="PROSITE" id="PS51819"/>
    </source>
</evidence>
<dbReference type="InterPro" id="IPR037523">
    <property type="entry name" value="VOC_core"/>
</dbReference>
<dbReference type="RefSeq" id="WP_119762676.1">
    <property type="nucleotide sequence ID" value="NZ_QYUM01000003.1"/>
</dbReference>
<dbReference type="PANTHER" id="PTHR33993:SF14">
    <property type="entry name" value="GB|AAF24581.1"/>
    <property type="match status" value="1"/>
</dbReference>
<gene>
    <name evidence="2" type="ORF">D3876_12650</name>
</gene>